<keyword evidence="2" id="KW-1185">Reference proteome</keyword>
<dbReference type="AlphaFoldDB" id="A0A9X4JCQ0"/>
<evidence type="ECO:0000313" key="2">
    <source>
        <dbReference type="Proteomes" id="UP001142444"/>
    </source>
</evidence>
<evidence type="ECO:0000313" key="1">
    <source>
        <dbReference type="EMBL" id="MDE8034078.1"/>
    </source>
</evidence>
<reference evidence="1" key="2">
    <citation type="journal article" date="2023" name="Pathogens">
        <title>Pathological Features and Genomic Characterization of an Actinobacillus equuli subsp. equuli Bearing Unique Virulence-Associated Genes from an Adult Horse with Pleuropneumonia.</title>
        <authorList>
            <person name="Kamali M."/>
            <person name="Carossino M."/>
            <person name="Del Piero F."/>
            <person name="Peak L."/>
            <person name="Mitchell M.S."/>
            <person name="Willette J."/>
            <person name="Baker R."/>
            <person name="Li F."/>
            <person name="Kenez A."/>
            <person name="Balasuriya U.B.R."/>
            <person name="Go Y.Y."/>
        </authorList>
    </citation>
    <scope>NUCLEOTIDE SEQUENCE</scope>
    <source>
        <strain evidence="1">4524</strain>
    </source>
</reference>
<name>A0A9X4JCQ0_ACTEU</name>
<dbReference type="RefSeq" id="WP_275217315.1">
    <property type="nucleotide sequence ID" value="NZ_JAPHVQ010000002.1"/>
</dbReference>
<accession>A0A9X4JCQ0</accession>
<dbReference type="Proteomes" id="UP001142444">
    <property type="component" value="Unassembled WGS sequence"/>
</dbReference>
<sequence length="109" mass="11810">MKKLLGISTLAVLLAACSSPNEPTQVSQVTEADSLAKVEEALKACQESVGESKDQIKFDACMKEKGFERPAQQQEQAVQQVQETAKENATAVKSEVKKAVKKVKSTKTK</sequence>
<dbReference type="EMBL" id="JAPHVQ010000002">
    <property type="protein sequence ID" value="MDE8034078.1"/>
    <property type="molecule type" value="Genomic_DNA"/>
</dbReference>
<comment type="caution">
    <text evidence="1">The sequence shown here is derived from an EMBL/GenBank/DDBJ whole genome shotgun (WGS) entry which is preliminary data.</text>
</comment>
<gene>
    <name evidence="1" type="ORF">OQ257_02695</name>
</gene>
<evidence type="ECO:0008006" key="3">
    <source>
        <dbReference type="Google" id="ProtNLM"/>
    </source>
</evidence>
<dbReference type="PROSITE" id="PS51257">
    <property type="entry name" value="PROKAR_LIPOPROTEIN"/>
    <property type="match status" value="1"/>
</dbReference>
<organism evidence="1 2">
    <name type="scientific">Actinobacillus equuli subsp. equuli</name>
    <dbReference type="NCBI Taxonomy" id="202947"/>
    <lineage>
        <taxon>Bacteria</taxon>
        <taxon>Pseudomonadati</taxon>
        <taxon>Pseudomonadota</taxon>
        <taxon>Gammaproteobacteria</taxon>
        <taxon>Pasteurellales</taxon>
        <taxon>Pasteurellaceae</taxon>
        <taxon>Actinobacillus</taxon>
    </lineage>
</organism>
<protein>
    <recommendedName>
        <fullName evidence="3">Secreted protein</fullName>
    </recommendedName>
</protein>
<reference evidence="1" key="1">
    <citation type="submission" date="2022-11" db="EMBL/GenBank/DDBJ databases">
        <authorList>
            <person name="Kamali M."/>
            <person name="Peak L."/>
            <person name="Go Y.Y."/>
            <person name="Balasuriya U.B.R."/>
            <person name="Carossino M."/>
        </authorList>
    </citation>
    <scope>NUCLEOTIDE SEQUENCE</scope>
    <source>
        <strain evidence="1">4524</strain>
    </source>
</reference>
<proteinExistence type="predicted"/>